<proteinExistence type="predicted"/>
<gene>
    <name evidence="3" type="ORF">BGE01nite_23230</name>
</gene>
<reference evidence="3 4" key="1">
    <citation type="submission" date="2019-07" db="EMBL/GenBank/DDBJ databases">
        <title>Whole genome shotgun sequence of Brevifollis gellanilyticus NBRC 108608.</title>
        <authorList>
            <person name="Hosoyama A."/>
            <person name="Uohara A."/>
            <person name="Ohji S."/>
            <person name="Ichikawa N."/>
        </authorList>
    </citation>
    <scope>NUCLEOTIDE SEQUENCE [LARGE SCALE GENOMIC DNA]</scope>
    <source>
        <strain evidence="3 4">NBRC 108608</strain>
    </source>
</reference>
<sequence>MQPAAPMKSASAIALILTLAFLALLLTSAVHAADKGPQTFVIEALIDGPSELRVKKNGIYWVNGPNAKPGRHNGQEFPTFVDGKPWRPNWKESRGDRGNDKSATRSVDRIDPTKIEFKLVMVSFKRDGTGIEKRDAIKAALAGEEYSIEIPDLQSGSRWYRFELIQKP</sequence>
<comment type="caution">
    <text evidence="3">The sequence shown here is derived from an EMBL/GenBank/DDBJ whole genome shotgun (WGS) entry which is preliminary data.</text>
</comment>
<protein>
    <submittedName>
        <fullName evidence="3">Uncharacterized protein</fullName>
    </submittedName>
</protein>
<keyword evidence="2" id="KW-0732">Signal</keyword>
<feature type="chain" id="PRO_5022071672" evidence="2">
    <location>
        <begin position="33"/>
        <end position="168"/>
    </location>
</feature>
<keyword evidence="4" id="KW-1185">Reference proteome</keyword>
<evidence type="ECO:0000313" key="4">
    <source>
        <dbReference type="Proteomes" id="UP000321577"/>
    </source>
</evidence>
<feature type="region of interest" description="Disordered" evidence="1">
    <location>
        <begin position="71"/>
        <end position="105"/>
    </location>
</feature>
<feature type="compositionally biased region" description="Basic and acidic residues" evidence="1">
    <location>
        <begin position="89"/>
        <end position="105"/>
    </location>
</feature>
<evidence type="ECO:0000313" key="3">
    <source>
        <dbReference type="EMBL" id="GEP43032.1"/>
    </source>
</evidence>
<name>A0A512M8I3_9BACT</name>
<feature type="signal peptide" evidence="2">
    <location>
        <begin position="1"/>
        <end position="32"/>
    </location>
</feature>
<evidence type="ECO:0000256" key="2">
    <source>
        <dbReference type="SAM" id="SignalP"/>
    </source>
</evidence>
<dbReference type="EMBL" id="BKAG01000014">
    <property type="protein sequence ID" value="GEP43032.1"/>
    <property type="molecule type" value="Genomic_DNA"/>
</dbReference>
<evidence type="ECO:0000256" key="1">
    <source>
        <dbReference type="SAM" id="MobiDB-lite"/>
    </source>
</evidence>
<dbReference type="AlphaFoldDB" id="A0A512M8I3"/>
<organism evidence="3 4">
    <name type="scientific">Brevifollis gellanilyticus</name>
    <dbReference type="NCBI Taxonomy" id="748831"/>
    <lineage>
        <taxon>Bacteria</taxon>
        <taxon>Pseudomonadati</taxon>
        <taxon>Verrucomicrobiota</taxon>
        <taxon>Verrucomicrobiia</taxon>
        <taxon>Verrucomicrobiales</taxon>
        <taxon>Verrucomicrobiaceae</taxon>
    </lineage>
</organism>
<dbReference type="Proteomes" id="UP000321577">
    <property type="component" value="Unassembled WGS sequence"/>
</dbReference>
<accession>A0A512M8I3</accession>